<sequence length="266" mass="29692">AVAEFWGSALEALFPPLQNLLPVLSPVEAATAYRALRQLPPYLVTPRPDSPGWQVLEQLALRCLALATVEAFDFELLTSLVYSQLCLYPELWADEGGDGTSLTNPAWTTFLQSWEATSMAWKATERPTQLQPETAKQSAALQLLWGSESPGAARQVENRNRPVALELQEHIRASLPKAVVEGPHWEGPFEIHAAVGGTAFCLMPEDAYFKISTRAPFSEEDPDGDQDALELCHERRAQVHLLRARGWRVCTLAFHSWRRLGHAQRQ</sequence>
<protein>
    <submittedName>
        <fullName evidence="1">AcbC protein</fullName>
    </submittedName>
</protein>
<comment type="caution">
    <text evidence="1">The sequence shown here is derived from an EMBL/GenBank/DDBJ whole genome shotgun (WGS) entry which is preliminary data.</text>
</comment>
<evidence type="ECO:0000313" key="2">
    <source>
        <dbReference type="Proteomes" id="UP000649617"/>
    </source>
</evidence>
<feature type="non-terminal residue" evidence="1">
    <location>
        <position position="1"/>
    </location>
</feature>
<dbReference type="OrthoDB" id="426302at2759"/>
<evidence type="ECO:0000313" key="1">
    <source>
        <dbReference type="EMBL" id="CAE7531321.1"/>
    </source>
</evidence>
<proteinExistence type="predicted"/>
<keyword evidence="2" id="KW-1185">Reference proteome</keyword>
<feature type="non-terminal residue" evidence="1">
    <location>
        <position position="266"/>
    </location>
</feature>
<dbReference type="EMBL" id="CAJNIZ010031557">
    <property type="protein sequence ID" value="CAE7531321.1"/>
    <property type="molecule type" value="Genomic_DNA"/>
</dbReference>
<dbReference type="Proteomes" id="UP000649617">
    <property type="component" value="Unassembled WGS sequence"/>
</dbReference>
<name>A0A812TP23_SYMPI</name>
<organism evidence="1 2">
    <name type="scientific">Symbiodinium pilosum</name>
    <name type="common">Dinoflagellate</name>
    <dbReference type="NCBI Taxonomy" id="2952"/>
    <lineage>
        <taxon>Eukaryota</taxon>
        <taxon>Sar</taxon>
        <taxon>Alveolata</taxon>
        <taxon>Dinophyceae</taxon>
        <taxon>Suessiales</taxon>
        <taxon>Symbiodiniaceae</taxon>
        <taxon>Symbiodinium</taxon>
    </lineage>
</organism>
<gene>
    <name evidence="1" type="primary">acbC</name>
    <name evidence="1" type="ORF">SPIL2461_LOCUS14002</name>
</gene>
<accession>A0A812TP23</accession>
<reference evidence="1" key="1">
    <citation type="submission" date="2021-02" db="EMBL/GenBank/DDBJ databases">
        <authorList>
            <person name="Dougan E. K."/>
            <person name="Rhodes N."/>
            <person name="Thang M."/>
            <person name="Chan C."/>
        </authorList>
    </citation>
    <scope>NUCLEOTIDE SEQUENCE</scope>
</reference>
<dbReference type="AlphaFoldDB" id="A0A812TP23"/>